<proteinExistence type="predicted"/>
<gene>
    <name evidence="4" type="primary">LOC107953250</name>
</gene>
<protein>
    <submittedName>
        <fullName evidence="4">Uncharacterized protein isoform X1</fullName>
    </submittedName>
</protein>
<accession>A0ABM2YK77</accession>
<keyword evidence="2" id="KW-0472">Membrane</keyword>
<evidence type="ECO:0000256" key="1">
    <source>
        <dbReference type="SAM" id="MobiDB-lite"/>
    </source>
</evidence>
<dbReference type="GeneID" id="107953250"/>
<reference evidence="3" key="1">
    <citation type="journal article" date="2020" name="Nat. Genet.">
        <title>Genomic diversifications of five Gossypium allopolyploid species and their impact on cotton improvement.</title>
        <authorList>
            <person name="Chen Z.J."/>
            <person name="Sreedasyam A."/>
            <person name="Ando A."/>
            <person name="Song Q."/>
            <person name="De Santiago L.M."/>
            <person name="Hulse-Kemp A.M."/>
            <person name="Ding M."/>
            <person name="Ye W."/>
            <person name="Kirkbride R.C."/>
            <person name="Jenkins J."/>
            <person name="Plott C."/>
            <person name="Lovell J."/>
            <person name="Lin Y.M."/>
            <person name="Vaughn R."/>
            <person name="Liu B."/>
            <person name="Simpson S."/>
            <person name="Scheffler B.E."/>
            <person name="Wen L."/>
            <person name="Saski C.A."/>
            <person name="Grover C.E."/>
            <person name="Hu G."/>
            <person name="Conover J.L."/>
            <person name="Carlson J.W."/>
            <person name="Shu S."/>
            <person name="Boston L.B."/>
            <person name="Williams M."/>
            <person name="Peterson D.G."/>
            <person name="McGee K."/>
            <person name="Jones D.C."/>
            <person name="Wendel J.F."/>
            <person name="Stelly D.M."/>
            <person name="Grimwood J."/>
            <person name="Schmutz J."/>
        </authorList>
    </citation>
    <scope>NUCLEOTIDE SEQUENCE [LARGE SCALE GENOMIC DNA]</scope>
    <source>
        <strain evidence="3">cv. TM-1</strain>
    </source>
</reference>
<keyword evidence="3" id="KW-1185">Reference proteome</keyword>
<feature type="region of interest" description="Disordered" evidence="1">
    <location>
        <begin position="1"/>
        <end position="21"/>
    </location>
</feature>
<evidence type="ECO:0000256" key="2">
    <source>
        <dbReference type="SAM" id="Phobius"/>
    </source>
</evidence>
<dbReference type="RefSeq" id="XP_040930945.1">
    <property type="nucleotide sequence ID" value="XM_041075011.1"/>
</dbReference>
<organism evidence="3 4">
    <name type="scientific">Gossypium hirsutum</name>
    <name type="common">Upland cotton</name>
    <name type="synonym">Gossypium mexicanum</name>
    <dbReference type="NCBI Taxonomy" id="3635"/>
    <lineage>
        <taxon>Eukaryota</taxon>
        <taxon>Viridiplantae</taxon>
        <taxon>Streptophyta</taxon>
        <taxon>Embryophyta</taxon>
        <taxon>Tracheophyta</taxon>
        <taxon>Spermatophyta</taxon>
        <taxon>Magnoliopsida</taxon>
        <taxon>eudicotyledons</taxon>
        <taxon>Gunneridae</taxon>
        <taxon>Pentapetalae</taxon>
        <taxon>rosids</taxon>
        <taxon>malvids</taxon>
        <taxon>Malvales</taxon>
        <taxon>Malvaceae</taxon>
        <taxon>Malvoideae</taxon>
        <taxon>Gossypium</taxon>
    </lineage>
</organism>
<evidence type="ECO:0000313" key="4">
    <source>
        <dbReference type="RefSeq" id="XP_040930945.1"/>
    </source>
</evidence>
<dbReference type="Proteomes" id="UP000818029">
    <property type="component" value="Chromosome A08"/>
</dbReference>
<feature type="transmembrane region" description="Helical" evidence="2">
    <location>
        <begin position="121"/>
        <end position="140"/>
    </location>
</feature>
<feature type="compositionally biased region" description="Basic and acidic residues" evidence="1">
    <location>
        <begin position="12"/>
        <end position="21"/>
    </location>
</feature>
<sequence length="190" mass="21727">MVEGSQVTPKKSSLDDPRSEFPADTICQDKVCIAKNNGNFVPRKKKKKQEEKVILWYLRFSAKRDFAVFTTVREAEIINDNSTKQIPFTGLILAGGLLTMLILWLRYFFIDSQAHFISPSITYFFHFIFSFSIHQIFLSYRQTNQLKLTMLDAIMKSIQSAQFRLPIVRKQKVAVTILSSVATTSAGGYL</sequence>
<feature type="transmembrane region" description="Helical" evidence="2">
    <location>
        <begin position="88"/>
        <end position="109"/>
    </location>
</feature>
<reference evidence="4" key="2">
    <citation type="submission" date="2025-08" db="UniProtKB">
        <authorList>
            <consortium name="RefSeq"/>
        </authorList>
    </citation>
    <scope>IDENTIFICATION</scope>
</reference>
<name>A0ABM2YK77_GOSHI</name>
<feature type="compositionally biased region" description="Polar residues" evidence="1">
    <location>
        <begin position="1"/>
        <end position="11"/>
    </location>
</feature>
<evidence type="ECO:0000313" key="3">
    <source>
        <dbReference type="Proteomes" id="UP000818029"/>
    </source>
</evidence>
<keyword evidence="2" id="KW-1133">Transmembrane helix</keyword>
<keyword evidence="2" id="KW-0812">Transmembrane</keyword>